<dbReference type="SUPFAM" id="SSF55347">
    <property type="entry name" value="Glyceraldehyde-3-phosphate dehydrogenase-like, C-terminal domain"/>
    <property type="match status" value="1"/>
</dbReference>
<protein>
    <submittedName>
        <fullName evidence="2">Inositol-3-phosphate synthase</fullName>
    </submittedName>
</protein>
<keyword evidence="3" id="KW-1185">Reference proteome</keyword>
<sequence>MPTVNVGLVGVGNCTSSLVQGVSHYADGEHTVGLTNPVCAGYAVADVRFTAAFDVDTRKTGLDLSDAIWAEPNNARRFAEVPHLGVPVVEGALGDGIGRSSADRITARGAATVEDVADHLRRTGTQVLLNFVPAGSQQASELYARAALAAGCAFVNCIPSVIARSTQWAARFEAAGLPLVGDDLKSQFGATLLHRALVDLLTANGVRLSSTYQLLGGGNMDFLNLQDAERMQTKKASKADGLLGAGAGTGTGTGGATGAGGSAPAVHVGADYIPFLADRKIAVIRVEGEGFGGTPLEVDLRLAVDDSPSGAGNALDAVRYAGFALAHGIAGVLDPVAARLMKAVPRPLTEPETEAGLRALLSR</sequence>
<proteinExistence type="predicted"/>
<organism evidence="2 3">
    <name type="scientific">Kitasatospora nipponensis</name>
    <dbReference type="NCBI Taxonomy" id="258049"/>
    <lineage>
        <taxon>Bacteria</taxon>
        <taxon>Bacillati</taxon>
        <taxon>Actinomycetota</taxon>
        <taxon>Actinomycetes</taxon>
        <taxon>Kitasatosporales</taxon>
        <taxon>Streptomycetaceae</taxon>
        <taxon>Kitasatospora</taxon>
    </lineage>
</organism>
<dbReference type="InterPro" id="IPR036291">
    <property type="entry name" value="NAD(P)-bd_dom_sf"/>
</dbReference>
<feature type="domain" description="Myo-inositol-1-phosphate synthase GAPDH-like" evidence="1">
    <location>
        <begin position="189"/>
        <end position="307"/>
    </location>
</feature>
<gene>
    <name evidence="2" type="ORF">GCM10009665_16300</name>
</gene>
<reference evidence="3" key="1">
    <citation type="journal article" date="2019" name="Int. J. Syst. Evol. Microbiol.">
        <title>The Global Catalogue of Microorganisms (GCM) 10K type strain sequencing project: providing services to taxonomists for standard genome sequencing and annotation.</title>
        <authorList>
            <consortium name="The Broad Institute Genomics Platform"/>
            <consortium name="The Broad Institute Genome Sequencing Center for Infectious Disease"/>
            <person name="Wu L."/>
            <person name="Ma J."/>
        </authorList>
    </citation>
    <scope>NUCLEOTIDE SEQUENCE [LARGE SCALE GENOMIC DNA]</scope>
    <source>
        <strain evidence="3">JCM 13004</strain>
    </source>
</reference>
<evidence type="ECO:0000259" key="1">
    <source>
        <dbReference type="Pfam" id="PF01658"/>
    </source>
</evidence>
<dbReference type="Gene3D" id="3.40.50.720">
    <property type="entry name" value="NAD(P)-binding Rossmann-like Domain"/>
    <property type="match status" value="1"/>
</dbReference>
<dbReference type="InterPro" id="IPR052199">
    <property type="entry name" value="MIPS"/>
</dbReference>
<dbReference type="Gene3D" id="3.30.360.10">
    <property type="entry name" value="Dihydrodipicolinate Reductase, domain 2"/>
    <property type="match status" value="1"/>
</dbReference>
<dbReference type="InterPro" id="IPR013021">
    <property type="entry name" value="Myo-inos-1-P_Synthase_GAPDH"/>
</dbReference>
<name>A0ABP4GJ16_9ACTN</name>
<dbReference type="RefSeq" id="WP_344440567.1">
    <property type="nucleotide sequence ID" value="NZ_BAAALF010000018.1"/>
</dbReference>
<dbReference type="EMBL" id="BAAALF010000018">
    <property type="protein sequence ID" value="GAA1226505.1"/>
    <property type="molecule type" value="Genomic_DNA"/>
</dbReference>
<dbReference type="Proteomes" id="UP001500037">
    <property type="component" value="Unassembled WGS sequence"/>
</dbReference>
<evidence type="ECO:0000313" key="2">
    <source>
        <dbReference type="EMBL" id="GAA1226505.1"/>
    </source>
</evidence>
<accession>A0ABP4GJ16</accession>
<dbReference type="PANTHER" id="PTHR43125">
    <property type="entry name" value="INOSITOL-3-PHOSPHATE SYNTHASE"/>
    <property type="match status" value="1"/>
</dbReference>
<comment type="caution">
    <text evidence="2">The sequence shown here is derived from an EMBL/GenBank/DDBJ whole genome shotgun (WGS) entry which is preliminary data.</text>
</comment>
<dbReference type="SUPFAM" id="SSF51735">
    <property type="entry name" value="NAD(P)-binding Rossmann-fold domains"/>
    <property type="match status" value="1"/>
</dbReference>
<evidence type="ECO:0000313" key="3">
    <source>
        <dbReference type="Proteomes" id="UP001500037"/>
    </source>
</evidence>
<dbReference type="PANTHER" id="PTHR43125:SF1">
    <property type="entry name" value="INOSITOL-3-PHOSPHATE SYNTHASE"/>
    <property type="match status" value="1"/>
</dbReference>
<dbReference type="Pfam" id="PF01658">
    <property type="entry name" value="Inos-1-P_synth"/>
    <property type="match status" value="1"/>
</dbReference>